<evidence type="ECO:0000256" key="1">
    <source>
        <dbReference type="SAM" id="MobiDB-lite"/>
    </source>
</evidence>
<keyword evidence="3" id="KW-1185">Reference proteome</keyword>
<feature type="region of interest" description="Disordered" evidence="1">
    <location>
        <begin position="76"/>
        <end position="112"/>
    </location>
</feature>
<feature type="compositionally biased region" description="Basic and acidic residues" evidence="1">
    <location>
        <begin position="101"/>
        <end position="112"/>
    </location>
</feature>
<gene>
    <name evidence="2" type="ORF">GOP47_0010929</name>
</gene>
<proteinExistence type="predicted"/>
<name>A0A9D4UVW9_ADICA</name>
<evidence type="ECO:0000313" key="3">
    <source>
        <dbReference type="Proteomes" id="UP000886520"/>
    </source>
</evidence>
<protein>
    <submittedName>
        <fullName evidence="2">Uncharacterized protein</fullName>
    </submittedName>
</protein>
<accession>A0A9D4UVW9</accession>
<feature type="compositionally biased region" description="Low complexity" evidence="1">
    <location>
        <begin position="24"/>
        <end position="34"/>
    </location>
</feature>
<dbReference type="AlphaFoldDB" id="A0A9D4UVW9"/>
<sequence>MSRSGDGALVGPPPDDASSLRLLQRASSASARCSPVPPPYTSSRSVSSAFLVGAIDQCPVTRSTPVFRHHQVVSCSRETTKKQEMRMTQRESAAAPFSPEVVKEKERERALA</sequence>
<comment type="caution">
    <text evidence="2">The sequence shown here is derived from an EMBL/GenBank/DDBJ whole genome shotgun (WGS) entry which is preliminary data.</text>
</comment>
<evidence type="ECO:0000313" key="2">
    <source>
        <dbReference type="EMBL" id="KAI5074968.1"/>
    </source>
</evidence>
<dbReference type="EMBL" id="JABFUD020000010">
    <property type="protein sequence ID" value="KAI5074968.1"/>
    <property type="molecule type" value="Genomic_DNA"/>
</dbReference>
<reference evidence="2" key="1">
    <citation type="submission" date="2021-01" db="EMBL/GenBank/DDBJ databases">
        <title>Adiantum capillus-veneris genome.</title>
        <authorList>
            <person name="Fang Y."/>
            <person name="Liao Q."/>
        </authorList>
    </citation>
    <scope>NUCLEOTIDE SEQUENCE</scope>
    <source>
        <strain evidence="2">H3</strain>
        <tissue evidence="2">Leaf</tissue>
    </source>
</reference>
<dbReference type="Proteomes" id="UP000886520">
    <property type="component" value="Chromosome 10"/>
</dbReference>
<organism evidence="2 3">
    <name type="scientific">Adiantum capillus-veneris</name>
    <name type="common">Maidenhair fern</name>
    <dbReference type="NCBI Taxonomy" id="13818"/>
    <lineage>
        <taxon>Eukaryota</taxon>
        <taxon>Viridiplantae</taxon>
        <taxon>Streptophyta</taxon>
        <taxon>Embryophyta</taxon>
        <taxon>Tracheophyta</taxon>
        <taxon>Polypodiopsida</taxon>
        <taxon>Polypodiidae</taxon>
        <taxon>Polypodiales</taxon>
        <taxon>Pteridineae</taxon>
        <taxon>Pteridaceae</taxon>
        <taxon>Vittarioideae</taxon>
        <taxon>Adiantum</taxon>
    </lineage>
</organism>
<feature type="compositionally biased region" description="Basic and acidic residues" evidence="1">
    <location>
        <begin position="78"/>
        <end position="89"/>
    </location>
</feature>
<feature type="region of interest" description="Disordered" evidence="1">
    <location>
        <begin position="24"/>
        <end position="44"/>
    </location>
</feature>